<dbReference type="EMBL" id="FLQS01000067">
    <property type="protein sequence ID" value="SBS79252.1"/>
    <property type="molecule type" value="Genomic_DNA"/>
</dbReference>
<reference evidence="1" key="1">
    <citation type="submission" date="2016-03" db="EMBL/GenBank/DDBJ databases">
        <authorList>
            <person name="Ploux O."/>
        </authorList>
    </citation>
    <scope>NUCLEOTIDE SEQUENCE</scope>
    <source>
        <strain evidence="1">UC10</strain>
    </source>
</reference>
<dbReference type="AlphaFoldDB" id="A0A1Y5PKN5"/>
<gene>
    <name evidence="1" type="ORF">MHPYR_70173</name>
</gene>
<organism evidence="1">
    <name type="scientific">uncultured Mycobacterium sp</name>
    <dbReference type="NCBI Taxonomy" id="171292"/>
    <lineage>
        <taxon>Bacteria</taxon>
        <taxon>Bacillati</taxon>
        <taxon>Actinomycetota</taxon>
        <taxon>Actinomycetes</taxon>
        <taxon>Mycobacteriales</taxon>
        <taxon>Mycobacteriaceae</taxon>
        <taxon>Mycobacterium</taxon>
        <taxon>environmental samples</taxon>
    </lineage>
</organism>
<sequence>MVFDIAALKLFQVFKASDLPGGQLVDKVAPGGFGCDGHGCAFLLRRLTVAPGTDNLGGRSAIACVPADAAAAGAASRVDVVRVGVGGVGDSGHVMDASRLSPLVQDIQPYDARCRTAFMQVRHSAKSPLVRDYLD</sequence>
<evidence type="ECO:0000313" key="1">
    <source>
        <dbReference type="EMBL" id="SBS79252.1"/>
    </source>
</evidence>
<name>A0A1Y5PKN5_9MYCO</name>
<protein>
    <submittedName>
        <fullName evidence="1">Uncharacterized protein</fullName>
    </submittedName>
</protein>
<proteinExistence type="predicted"/>
<accession>A0A1Y5PKN5</accession>